<evidence type="ECO:0000313" key="3">
    <source>
        <dbReference type="Proteomes" id="UP000019384"/>
    </source>
</evidence>
<dbReference type="AlphaFoldDB" id="W6MI22"/>
<dbReference type="EMBL" id="HG793126">
    <property type="protein sequence ID" value="CDK25751.1"/>
    <property type="molecule type" value="Genomic_DNA"/>
</dbReference>
<dbReference type="HOGENOM" id="CLU_1008530_0_0_1"/>
<protein>
    <submittedName>
        <fullName evidence="2">Uncharacterized protein</fullName>
    </submittedName>
</protein>
<feature type="region of interest" description="Disordered" evidence="1">
    <location>
        <begin position="36"/>
        <end position="60"/>
    </location>
</feature>
<dbReference type="RefSeq" id="XP_022457762.1">
    <property type="nucleotide sequence ID" value="XM_022603931.1"/>
</dbReference>
<accession>W6MI22</accession>
<dbReference type="Proteomes" id="UP000019384">
    <property type="component" value="Unassembled WGS sequence"/>
</dbReference>
<dbReference type="GeneID" id="34519150"/>
<feature type="compositionally biased region" description="Low complexity" evidence="1">
    <location>
        <begin position="36"/>
        <end position="46"/>
    </location>
</feature>
<reference evidence="2" key="2">
    <citation type="submission" date="2014-02" db="EMBL/GenBank/DDBJ databases">
        <title>Complete DNA sequence of /Kuraishia capsulata/ illustrates novel genomic features among budding yeasts (/Saccharomycotina/).</title>
        <authorList>
            <person name="Morales L."/>
            <person name="Noel B."/>
            <person name="Porcel B."/>
            <person name="Marcet-Houben M."/>
            <person name="Hullo M-F."/>
            <person name="Sacerdot C."/>
            <person name="Tekaia F."/>
            <person name="Leh-Louis V."/>
            <person name="Despons L."/>
            <person name="Khanna V."/>
            <person name="Aury J-M."/>
            <person name="Barbe V."/>
            <person name="Couloux A."/>
            <person name="Labadie K."/>
            <person name="Pelletier E."/>
            <person name="Souciet J-L."/>
            <person name="Boekhout T."/>
            <person name="Gabaldon T."/>
            <person name="Wincker P."/>
            <person name="Dujon B."/>
        </authorList>
    </citation>
    <scope>NUCLEOTIDE SEQUENCE</scope>
    <source>
        <strain evidence="2">CBS 1993</strain>
    </source>
</reference>
<name>W6MI22_9ASCO</name>
<sequence>MIRQGLKLLPSWSPCLRVNMFRTITSGEHFHIATQPQTQTSNTTNSRNKQIHGENPHMNVSGSAYAKRKRLSSYSAWLSRYPMILVLEKAPGIETDLNWQKLKQKLEDHNDEYNQSLGTDLNTTDPNLRYILYDHYVFPHAAEMKNAISKGESSPSHTFDWMGTERHAVKYAVALTSEALRSEFDVLEFWDGQSANFRIDGVLLSPLRDPEFFNQALKSHRKEPHELENMIDNFKTLTEISSSTISTVFSKLASEGFVKVKRGPNDYVFLLKDASK</sequence>
<organism evidence="2 3">
    <name type="scientific">Kuraishia capsulata CBS 1993</name>
    <dbReference type="NCBI Taxonomy" id="1382522"/>
    <lineage>
        <taxon>Eukaryota</taxon>
        <taxon>Fungi</taxon>
        <taxon>Dikarya</taxon>
        <taxon>Ascomycota</taxon>
        <taxon>Saccharomycotina</taxon>
        <taxon>Pichiomycetes</taxon>
        <taxon>Pichiales</taxon>
        <taxon>Pichiaceae</taxon>
        <taxon>Kuraishia</taxon>
    </lineage>
</organism>
<gene>
    <name evidence="2" type="ORF">KUCA_T00001721001</name>
</gene>
<proteinExistence type="predicted"/>
<evidence type="ECO:0000256" key="1">
    <source>
        <dbReference type="SAM" id="MobiDB-lite"/>
    </source>
</evidence>
<keyword evidence="3" id="KW-1185">Reference proteome</keyword>
<evidence type="ECO:0000313" key="2">
    <source>
        <dbReference type="EMBL" id="CDK25751.1"/>
    </source>
</evidence>
<reference evidence="2" key="1">
    <citation type="submission" date="2013-12" db="EMBL/GenBank/DDBJ databases">
        <authorList>
            <person name="Genoscope - CEA"/>
        </authorList>
    </citation>
    <scope>NUCLEOTIDE SEQUENCE</scope>
    <source>
        <strain evidence="2">CBS 1993</strain>
    </source>
</reference>